<proteinExistence type="predicted"/>
<protein>
    <submittedName>
        <fullName evidence="1">Uncharacterized protein</fullName>
    </submittedName>
</protein>
<evidence type="ECO:0000313" key="1">
    <source>
        <dbReference type="EMBL" id="KAI4859460.1"/>
    </source>
</evidence>
<sequence>MEQDIGGLFDEPADYYPPSPPPTSQIYTLQSGKTITLHLVGHSPLEAHHLWNGSRIISKYLETYVSEVQGRTVLELGAGAGLPSIVSAILGAEKVVVTDFPDPDLVVNMKKNILGCELIPALDGDAEDSPIVADGYVWGADPTHLLAHLEPVKRDRFDVLILADLLFRHSEHGNMISSIEATLSRKKTSTAFVCFTSYRPWLQHKDLAFFDIARERGFVVEKILEEKMDKAMFENDPGDEDVRKTVTGFTLRWPDEKCI</sequence>
<name>A0ACB9YKR8_9PEZI</name>
<organism evidence="1 2">
    <name type="scientific">Hypoxylon rubiginosum</name>
    <dbReference type="NCBI Taxonomy" id="110542"/>
    <lineage>
        <taxon>Eukaryota</taxon>
        <taxon>Fungi</taxon>
        <taxon>Dikarya</taxon>
        <taxon>Ascomycota</taxon>
        <taxon>Pezizomycotina</taxon>
        <taxon>Sordariomycetes</taxon>
        <taxon>Xylariomycetidae</taxon>
        <taxon>Xylariales</taxon>
        <taxon>Hypoxylaceae</taxon>
        <taxon>Hypoxylon</taxon>
    </lineage>
</organism>
<comment type="caution">
    <text evidence="1">The sequence shown here is derived from an EMBL/GenBank/DDBJ whole genome shotgun (WGS) entry which is preliminary data.</text>
</comment>
<dbReference type="Proteomes" id="UP001497700">
    <property type="component" value="Unassembled WGS sequence"/>
</dbReference>
<accession>A0ACB9YKR8</accession>
<evidence type="ECO:0000313" key="2">
    <source>
        <dbReference type="Proteomes" id="UP001497700"/>
    </source>
</evidence>
<keyword evidence="2" id="KW-1185">Reference proteome</keyword>
<gene>
    <name evidence="1" type="ORF">F4820DRAFT_453860</name>
</gene>
<reference evidence="1 2" key="1">
    <citation type="journal article" date="2022" name="New Phytol.">
        <title>Ecological generalism drives hyperdiversity of secondary metabolite gene clusters in xylarialean endophytes.</title>
        <authorList>
            <person name="Franco M.E.E."/>
            <person name="Wisecaver J.H."/>
            <person name="Arnold A.E."/>
            <person name="Ju Y.M."/>
            <person name="Slot J.C."/>
            <person name="Ahrendt S."/>
            <person name="Moore L.P."/>
            <person name="Eastman K.E."/>
            <person name="Scott K."/>
            <person name="Konkel Z."/>
            <person name="Mondo S.J."/>
            <person name="Kuo A."/>
            <person name="Hayes R.D."/>
            <person name="Haridas S."/>
            <person name="Andreopoulos B."/>
            <person name="Riley R."/>
            <person name="LaButti K."/>
            <person name="Pangilinan J."/>
            <person name="Lipzen A."/>
            <person name="Amirebrahimi M."/>
            <person name="Yan J."/>
            <person name="Adam C."/>
            <person name="Keymanesh K."/>
            <person name="Ng V."/>
            <person name="Louie K."/>
            <person name="Northen T."/>
            <person name="Drula E."/>
            <person name="Henrissat B."/>
            <person name="Hsieh H.M."/>
            <person name="Youens-Clark K."/>
            <person name="Lutzoni F."/>
            <person name="Miadlikowska J."/>
            <person name="Eastwood D.C."/>
            <person name="Hamelin R.C."/>
            <person name="Grigoriev I.V."/>
            <person name="U'Ren J.M."/>
        </authorList>
    </citation>
    <scope>NUCLEOTIDE SEQUENCE [LARGE SCALE GENOMIC DNA]</scope>
    <source>
        <strain evidence="1 2">CBS 119005</strain>
    </source>
</reference>
<dbReference type="EMBL" id="MU393632">
    <property type="protein sequence ID" value="KAI4859460.1"/>
    <property type="molecule type" value="Genomic_DNA"/>
</dbReference>